<keyword evidence="7" id="KW-0520">NAD</keyword>
<dbReference type="EMBL" id="JAEKNR010000094">
    <property type="protein sequence ID" value="MBJ7598108.1"/>
    <property type="molecule type" value="Genomic_DNA"/>
</dbReference>
<dbReference type="GO" id="GO:0005886">
    <property type="term" value="C:plasma membrane"/>
    <property type="evidence" value="ECO:0007669"/>
    <property type="project" value="UniProtKB-SubCell"/>
</dbReference>
<comment type="subcellular location">
    <subcellularLocation>
        <location evidence="7">Cell membrane</location>
        <topology evidence="7">Peripheral membrane protein</topology>
    </subcellularLocation>
</comment>
<keyword evidence="5 7" id="KW-0408">Iron</keyword>
<dbReference type="EC" id="7.1.1.-" evidence="7"/>
<keyword evidence="7" id="KW-1003">Cell membrane</keyword>
<evidence type="ECO:0000256" key="2">
    <source>
        <dbReference type="ARBA" id="ARBA00022485"/>
    </source>
</evidence>
<evidence type="ECO:0000256" key="4">
    <source>
        <dbReference type="ARBA" id="ARBA00022967"/>
    </source>
</evidence>
<evidence type="ECO:0000256" key="7">
    <source>
        <dbReference type="HAMAP-Rule" id="MF_01351"/>
    </source>
</evidence>
<accession>A0A934K7I9</accession>
<feature type="binding site" evidence="7">
    <location>
        <position position="111"/>
    </location>
    <ligand>
        <name>[4Fe-4S] cluster</name>
        <dbReference type="ChEBI" id="CHEBI:49883"/>
        <label>2</label>
    </ligand>
</feature>
<comment type="cofactor">
    <cofactor evidence="7">
        <name>[4Fe-4S] cluster</name>
        <dbReference type="ChEBI" id="CHEBI:49883"/>
    </cofactor>
    <text evidence="7">Binds 2 [4Fe-4S] clusters per subunit.</text>
</comment>
<feature type="region of interest" description="Disordered" evidence="8">
    <location>
        <begin position="172"/>
        <end position="200"/>
    </location>
</feature>
<comment type="subunit">
    <text evidence="7">NDH-1 is composed of 14 different subunits. Subunits NuoA, H, J, K, L, M, N constitute the membrane sector of the complex.</text>
</comment>
<reference evidence="10" key="1">
    <citation type="submission" date="2020-10" db="EMBL/GenBank/DDBJ databases">
        <title>Ca. Dormibacterota MAGs.</title>
        <authorList>
            <person name="Montgomery K."/>
        </authorList>
    </citation>
    <scope>NUCLEOTIDE SEQUENCE [LARGE SCALE GENOMIC DNA]</scope>
    <source>
        <strain evidence="10">SC8812_S17_10</strain>
    </source>
</reference>
<dbReference type="PANTHER" id="PTHR10849">
    <property type="entry name" value="NADH DEHYDROGENASE UBIQUINONE IRON-SULFUR PROTEIN 8, MITOCHONDRIAL"/>
    <property type="match status" value="1"/>
</dbReference>
<feature type="binding site" evidence="7">
    <location>
        <position position="121"/>
    </location>
    <ligand>
        <name>[4Fe-4S] cluster</name>
        <dbReference type="ChEBI" id="CHEBI:49883"/>
        <label>1</label>
    </ligand>
</feature>
<dbReference type="GO" id="GO:0048038">
    <property type="term" value="F:quinone binding"/>
    <property type="evidence" value="ECO:0007669"/>
    <property type="project" value="UniProtKB-KW"/>
</dbReference>
<evidence type="ECO:0000256" key="1">
    <source>
        <dbReference type="ARBA" id="ARBA00010277"/>
    </source>
</evidence>
<protein>
    <recommendedName>
        <fullName evidence="7">NADH-quinone oxidoreductase subunit I</fullName>
        <ecNumber evidence="7">7.1.1.-</ecNumber>
    </recommendedName>
    <alternativeName>
        <fullName evidence="7">NADH dehydrogenase I subunit I</fullName>
    </alternativeName>
    <alternativeName>
        <fullName evidence="7">NDH-1 subunit I</fullName>
    </alternativeName>
</protein>
<feature type="domain" description="4Fe-4S ferredoxin-type" evidence="9">
    <location>
        <begin position="57"/>
        <end position="87"/>
    </location>
</feature>
<dbReference type="PANTHER" id="PTHR10849:SF20">
    <property type="entry name" value="NADH DEHYDROGENASE [UBIQUINONE] IRON-SULFUR PROTEIN 8, MITOCHONDRIAL"/>
    <property type="match status" value="1"/>
</dbReference>
<evidence type="ECO:0000256" key="8">
    <source>
        <dbReference type="SAM" id="MobiDB-lite"/>
    </source>
</evidence>
<name>A0A934K7I9_9BACT</name>
<sequence>MADRNRKNRQNVAQDVAALATGLKTTLGEMFRPVVTTQYPEEKSPRSERYRGRHYLRRYENGLERCIGCELCAAACPVGCILVIAAENTEEHRVSPGERYAKVYEINMLRCIFCGYCEDACPVQAIVLGPEYELADVSRERFIYTKDMLLEPDPTEQKPLIAGFAAGQPAAVVEGPGMTDQPRPSFDRRRVDTGDTVDST</sequence>
<comment type="caution">
    <text evidence="10">The sequence shown here is derived from an EMBL/GenBank/DDBJ whole genome shotgun (WGS) entry which is preliminary data.</text>
</comment>
<gene>
    <name evidence="7 10" type="primary">nuoI</name>
    <name evidence="10" type="ORF">JF922_08480</name>
</gene>
<evidence type="ECO:0000313" key="11">
    <source>
        <dbReference type="Proteomes" id="UP000612893"/>
    </source>
</evidence>
<keyword evidence="4 7" id="KW-1278">Translocase</keyword>
<feature type="domain" description="4Fe-4S ferredoxin-type" evidence="9">
    <location>
        <begin position="102"/>
        <end position="131"/>
    </location>
</feature>
<keyword evidence="7" id="KW-0830">Ubiquinone</keyword>
<dbReference type="HAMAP" id="MF_01351">
    <property type="entry name" value="NDH1_NuoI"/>
    <property type="match status" value="1"/>
</dbReference>
<keyword evidence="7" id="KW-0472">Membrane</keyword>
<keyword evidence="10" id="KW-0560">Oxidoreductase</keyword>
<dbReference type="InterPro" id="IPR017896">
    <property type="entry name" value="4Fe4S_Fe-S-bd"/>
</dbReference>
<dbReference type="AlphaFoldDB" id="A0A934K7I9"/>
<organism evidence="10 11">
    <name type="scientific">Candidatus Nephthysia bennettiae</name>
    <dbReference type="NCBI Taxonomy" id="3127016"/>
    <lineage>
        <taxon>Bacteria</taxon>
        <taxon>Bacillati</taxon>
        <taxon>Candidatus Dormiibacterota</taxon>
        <taxon>Candidatus Dormibacteria</taxon>
        <taxon>Candidatus Dormibacterales</taxon>
        <taxon>Candidatus Dormibacteraceae</taxon>
        <taxon>Candidatus Nephthysia</taxon>
    </lineage>
</organism>
<dbReference type="NCBIfam" id="TIGR01971">
    <property type="entry name" value="NuoI"/>
    <property type="match status" value="1"/>
</dbReference>
<dbReference type="Pfam" id="PF12838">
    <property type="entry name" value="Fer4_7"/>
    <property type="match status" value="1"/>
</dbReference>
<comment type="catalytic activity">
    <reaction evidence="7">
        <text>a quinone + NADH + 5 H(+)(in) = a quinol + NAD(+) + 4 H(+)(out)</text>
        <dbReference type="Rhea" id="RHEA:57888"/>
        <dbReference type="ChEBI" id="CHEBI:15378"/>
        <dbReference type="ChEBI" id="CHEBI:24646"/>
        <dbReference type="ChEBI" id="CHEBI:57540"/>
        <dbReference type="ChEBI" id="CHEBI:57945"/>
        <dbReference type="ChEBI" id="CHEBI:132124"/>
    </reaction>
</comment>
<comment type="similarity">
    <text evidence="1 7">Belongs to the complex I 23 kDa subunit family.</text>
</comment>
<dbReference type="InterPro" id="IPR017900">
    <property type="entry name" value="4Fe4S_Fe_S_CS"/>
</dbReference>
<feature type="binding site" evidence="7">
    <location>
        <position position="76"/>
    </location>
    <ligand>
        <name>[4Fe-4S] cluster</name>
        <dbReference type="ChEBI" id="CHEBI:49883"/>
        <label>2</label>
    </ligand>
</feature>
<dbReference type="PROSITE" id="PS51379">
    <property type="entry name" value="4FE4S_FER_2"/>
    <property type="match status" value="2"/>
</dbReference>
<dbReference type="Gene3D" id="3.30.70.3270">
    <property type="match status" value="1"/>
</dbReference>
<dbReference type="PROSITE" id="PS00198">
    <property type="entry name" value="4FE4S_FER_1"/>
    <property type="match status" value="1"/>
</dbReference>
<evidence type="ECO:0000256" key="3">
    <source>
        <dbReference type="ARBA" id="ARBA00022723"/>
    </source>
</evidence>
<evidence type="ECO:0000259" key="9">
    <source>
        <dbReference type="PROSITE" id="PS51379"/>
    </source>
</evidence>
<dbReference type="GO" id="GO:0005506">
    <property type="term" value="F:iron ion binding"/>
    <property type="evidence" value="ECO:0007669"/>
    <property type="project" value="UniProtKB-UniRule"/>
</dbReference>
<keyword evidence="11" id="KW-1185">Reference proteome</keyword>
<feature type="binding site" evidence="7">
    <location>
        <position position="69"/>
    </location>
    <ligand>
        <name>[4Fe-4S] cluster</name>
        <dbReference type="ChEBI" id="CHEBI:49883"/>
        <label>1</label>
    </ligand>
</feature>
<keyword evidence="3 7" id="KW-0479">Metal-binding</keyword>
<evidence type="ECO:0000313" key="10">
    <source>
        <dbReference type="EMBL" id="MBJ7598108.1"/>
    </source>
</evidence>
<feature type="binding site" evidence="7">
    <location>
        <position position="117"/>
    </location>
    <ligand>
        <name>[4Fe-4S] cluster</name>
        <dbReference type="ChEBI" id="CHEBI:49883"/>
        <label>2</label>
    </ligand>
</feature>
<proteinExistence type="inferred from homology"/>
<dbReference type="InterPro" id="IPR010226">
    <property type="entry name" value="NADH_quinone_OxRdtase_chainI"/>
</dbReference>
<dbReference type="GO" id="GO:0051539">
    <property type="term" value="F:4 iron, 4 sulfur cluster binding"/>
    <property type="evidence" value="ECO:0007669"/>
    <property type="project" value="UniProtKB-KW"/>
</dbReference>
<dbReference type="SUPFAM" id="SSF54862">
    <property type="entry name" value="4Fe-4S ferredoxins"/>
    <property type="match status" value="1"/>
</dbReference>
<feature type="binding site" evidence="7">
    <location>
        <position position="114"/>
    </location>
    <ligand>
        <name>[4Fe-4S] cluster</name>
        <dbReference type="ChEBI" id="CHEBI:49883"/>
        <label>2</label>
    </ligand>
</feature>
<feature type="binding site" evidence="7">
    <location>
        <position position="72"/>
    </location>
    <ligand>
        <name>[4Fe-4S] cluster</name>
        <dbReference type="ChEBI" id="CHEBI:49883"/>
        <label>1</label>
    </ligand>
</feature>
<evidence type="ECO:0000256" key="5">
    <source>
        <dbReference type="ARBA" id="ARBA00023004"/>
    </source>
</evidence>
<comment type="function">
    <text evidence="7">NDH-1 shuttles electrons from NADH, via FMN and iron-sulfur (Fe-S) centers, to quinones in the respiratory chain. The immediate electron acceptor for the enzyme in this species is believed to be ubiquinone. Couples the redox reaction to proton translocation (for every two electrons transferred, four hydrogen ions are translocated across the cytoplasmic membrane), and thus conserves the redox energy in a proton gradient.</text>
</comment>
<dbReference type="RefSeq" id="WP_338200851.1">
    <property type="nucleotide sequence ID" value="NZ_JAEKNR010000094.1"/>
</dbReference>
<dbReference type="Proteomes" id="UP000612893">
    <property type="component" value="Unassembled WGS sequence"/>
</dbReference>
<evidence type="ECO:0000256" key="6">
    <source>
        <dbReference type="ARBA" id="ARBA00023014"/>
    </source>
</evidence>
<dbReference type="GO" id="GO:0050136">
    <property type="term" value="F:NADH dehydrogenase (quinone) (non-electrogenic) activity"/>
    <property type="evidence" value="ECO:0007669"/>
    <property type="project" value="UniProtKB-UniRule"/>
</dbReference>
<keyword evidence="2 7" id="KW-0004">4Fe-4S</keyword>
<feature type="binding site" evidence="7">
    <location>
        <position position="66"/>
    </location>
    <ligand>
        <name>[4Fe-4S] cluster</name>
        <dbReference type="ChEBI" id="CHEBI:49883"/>
        <label>1</label>
    </ligand>
</feature>
<keyword evidence="7" id="KW-0874">Quinone</keyword>
<keyword evidence="6 7" id="KW-0411">Iron-sulfur</keyword>
<dbReference type="NCBIfam" id="NF004537">
    <property type="entry name" value="PRK05888.1-3"/>
    <property type="match status" value="1"/>
</dbReference>
<dbReference type="NCBIfam" id="NF004538">
    <property type="entry name" value="PRK05888.1-4"/>
    <property type="match status" value="1"/>
</dbReference>